<dbReference type="RefSeq" id="WP_254155265.1">
    <property type="nucleotide sequence ID" value="NZ_JAHESD010000052.1"/>
</dbReference>
<accession>A0ABS5VWQ8</accession>
<name>A0ABS5VWQ8_9BACT</name>
<proteinExistence type="predicted"/>
<dbReference type="Proteomes" id="UP000772618">
    <property type="component" value="Unassembled WGS sequence"/>
</dbReference>
<comment type="caution">
    <text evidence="1">The sequence shown here is derived from an EMBL/GenBank/DDBJ whole genome shotgun (WGS) entry which is preliminary data.</text>
</comment>
<evidence type="ECO:0000313" key="1">
    <source>
        <dbReference type="EMBL" id="MBT1705314.1"/>
    </source>
</evidence>
<protein>
    <submittedName>
        <fullName evidence="1">Uncharacterized protein</fullName>
    </submittedName>
</protein>
<evidence type="ECO:0000313" key="2">
    <source>
        <dbReference type="Proteomes" id="UP000772618"/>
    </source>
</evidence>
<organism evidence="1 2">
    <name type="scientific">Chryseosolibacter indicus</name>
    <dbReference type="NCBI Taxonomy" id="2782351"/>
    <lineage>
        <taxon>Bacteria</taxon>
        <taxon>Pseudomonadati</taxon>
        <taxon>Bacteroidota</taxon>
        <taxon>Cytophagia</taxon>
        <taxon>Cytophagales</taxon>
        <taxon>Chryseotaleaceae</taxon>
        <taxon>Chryseosolibacter</taxon>
    </lineage>
</organism>
<keyword evidence="2" id="KW-1185">Reference proteome</keyword>
<dbReference type="EMBL" id="JAHESD010000052">
    <property type="protein sequence ID" value="MBT1705314.1"/>
    <property type="molecule type" value="Genomic_DNA"/>
</dbReference>
<sequence length="51" mass="5445">MEELSSEEASSTNGGESLWYWVAYGVGAIGRGMEAFRSGAAYSSEHMPGLK</sequence>
<reference evidence="1 2" key="1">
    <citation type="submission" date="2021-05" db="EMBL/GenBank/DDBJ databases">
        <title>A Polyphasic approach of four new species of the genus Ohtaekwangia: Ohtaekwangia histidinii sp. nov., Ohtaekwangia cretensis sp. nov., Ohtaekwangia indiensis sp. nov., Ohtaekwangia reichenbachii sp. nov. from diverse environment.</title>
        <authorList>
            <person name="Octaviana S."/>
        </authorList>
    </citation>
    <scope>NUCLEOTIDE SEQUENCE [LARGE SCALE GENOMIC DNA]</scope>
    <source>
        <strain evidence="1 2">PWU20</strain>
    </source>
</reference>
<gene>
    <name evidence="1" type="ORF">KK060_18630</name>
</gene>